<proteinExistence type="predicted"/>
<feature type="compositionally biased region" description="Polar residues" evidence="1">
    <location>
        <begin position="459"/>
        <end position="480"/>
    </location>
</feature>
<protein>
    <submittedName>
        <fullName evidence="2">Uncharacterized protein</fullName>
    </submittedName>
</protein>
<name>A0A328E0M7_9ASTE</name>
<feature type="region of interest" description="Disordered" evidence="1">
    <location>
        <begin position="459"/>
        <end position="536"/>
    </location>
</feature>
<evidence type="ECO:0000313" key="3">
    <source>
        <dbReference type="Proteomes" id="UP000249390"/>
    </source>
</evidence>
<feature type="region of interest" description="Disordered" evidence="1">
    <location>
        <begin position="172"/>
        <end position="203"/>
    </location>
</feature>
<feature type="compositionally biased region" description="Polar residues" evidence="1">
    <location>
        <begin position="487"/>
        <end position="502"/>
    </location>
</feature>
<dbReference type="PANTHER" id="PTHR36723">
    <property type="entry name" value="F22C12.19"/>
    <property type="match status" value="1"/>
</dbReference>
<dbReference type="EMBL" id="NQVE01000054">
    <property type="protein sequence ID" value="RAL51030.1"/>
    <property type="molecule type" value="Genomic_DNA"/>
</dbReference>
<sequence length="677" mass="73174">MGSESLAGGVRTRASAEEGEVRKLGAVSAGIKRPFDKWTSAVSSKGGLADFVCLFLHYYRLSIRGCCGKIVKHDYSSVPSWSNVTGNEIYRNDDQQSRIWDKGTSEGHTSGCTNTNLAKIAKVDAELQLTPRKVGRNTAGSSKGLKMLEVNGSVPKTGEVGAIAIELLSNLSNGNNGEKSQMPKLRNNSSGKRGDKRNGKISKGNFSLKNGLLSFSSAAGGHNFLGNLGNYGLKSDALDVAEKLEEMSMEELLEGKFKSHHFTMAKEKNAQSSGESLLHVIRSACSLLQRPERVKSFTDDDKIAEPMHIVSSSAFEADVTSIVSSNDKEALGKTKTVERSADLPLRKPMDILNLFALPPSRDLDALLLDATKSATSRNAPDPRSGKAPASERTGLPPFPWSHGYSGNHKSGPDATKPSTSRTTCQGKWVRVKNISTPQEGYPNFAVDLESLTYDHSLVPSGTQPSVLPESGNQIKYSSGAQYGEPARSQSQSQVPSEGQPTGLSDKGLASDNGILSSGGQPTCSTSHVSSDEPSPRCLTAARTLCEIATRSGKGRTNETVKCVKKPTQMSARAPKLKLNERPEKPFVAAKSTDMARVCDGMLPPQKPKLMLGAERNEKPVPKNFDRKHWSAPRSVRPPPSKYYKGTTSAEKESQDSRFVDTLYMMEKGFSSRQKPFK</sequence>
<accession>A0A328E0M7</accession>
<gene>
    <name evidence="2" type="ORF">DM860_005386</name>
</gene>
<feature type="region of interest" description="Disordered" evidence="1">
    <location>
        <begin position="602"/>
        <end position="654"/>
    </location>
</feature>
<organism evidence="2 3">
    <name type="scientific">Cuscuta australis</name>
    <dbReference type="NCBI Taxonomy" id="267555"/>
    <lineage>
        <taxon>Eukaryota</taxon>
        <taxon>Viridiplantae</taxon>
        <taxon>Streptophyta</taxon>
        <taxon>Embryophyta</taxon>
        <taxon>Tracheophyta</taxon>
        <taxon>Spermatophyta</taxon>
        <taxon>Magnoliopsida</taxon>
        <taxon>eudicotyledons</taxon>
        <taxon>Gunneridae</taxon>
        <taxon>Pentapetalae</taxon>
        <taxon>asterids</taxon>
        <taxon>lamiids</taxon>
        <taxon>Solanales</taxon>
        <taxon>Convolvulaceae</taxon>
        <taxon>Cuscuteae</taxon>
        <taxon>Cuscuta</taxon>
        <taxon>Cuscuta subgen. Grammica</taxon>
        <taxon>Cuscuta sect. Cleistogrammica</taxon>
    </lineage>
</organism>
<dbReference type="PANTHER" id="PTHR36723:SF1">
    <property type="entry name" value="F22C12.19"/>
    <property type="match status" value="1"/>
</dbReference>
<reference evidence="2 3" key="1">
    <citation type="submission" date="2018-06" db="EMBL/GenBank/DDBJ databases">
        <title>The Genome of Cuscuta australis (Dodder) Provides Insight into the Evolution of Plant Parasitism.</title>
        <authorList>
            <person name="Liu H."/>
        </authorList>
    </citation>
    <scope>NUCLEOTIDE SEQUENCE [LARGE SCALE GENOMIC DNA]</scope>
    <source>
        <strain evidence="3">cv. Yunnan</strain>
        <tissue evidence="2">Vines</tissue>
    </source>
</reference>
<evidence type="ECO:0000313" key="2">
    <source>
        <dbReference type="EMBL" id="RAL51030.1"/>
    </source>
</evidence>
<dbReference type="AlphaFoldDB" id="A0A328E0M7"/>
<feature type="compositionally biased region" description="Basic and acidic residues" evidence="1">
    <location>
        <begin position="614"/>
        <end position="628"/>
    </location>
</feature>
<comment type="caution">
    <text evidence="2">The sequence shown here is derived from an EMBL/GenBank/DDBJ whole genome shotgun (WGS) entry which is preliminary data.</text>
</comment>
<keyword evidence="3" id="KW-1185">Reference proteome</keyword>
<evidence type="ECO:0000256" key="1">
    <source>
        <dbReference type="SAM" id="MobiDB-lite"/>
    </source>
</evidence>
<feature type="compositionally biased region" description="Polar residues" evidence="1">
    <location>
        <begin position="513"/>
        <end position="528"/>
    </location>
</feature>
<feature type="region of interest" description="Disordered" evidence="1">
    <location>
        <begin position="374"/>
        <end position="424"/>
    </location>
</feature>
<dbReference type="Proteomes" id="UP000249390">
    <property type="component" value="Unassembled WGS sequence"/>
</dbReference>